<dbReference type="PANTHER" id="PTHR47863:SF4">
    <property type="entry name" value="RING_FYVE_PHD ZINC FINGER SUPERFAMILY PROTEIN"/>
    <property type="match status" value="1"/>
</dbReference>
<dbReference type="CDD" id="cd15489">
    <property type="entry name" value="PHD_SF"/>
    <property type="match status" value="1"/>
</dbReference>
<protein>
    <recommendedName>
        <fullName evidence="5">Zinc finger PHD-type domain-containing protein</fullName>
    </recommendedName>
</protein>
<dbReference type="EMBL" id="CACVBM020001718">
    <property type="protein sequence ID" value="CAA7058242.1"/>
    <property type="molecule type" value="Genomic_DNA"/>
</dbReference>
<dbReference type="Proteomes" id="UP000467841">
    <property type="component" value="Unassembled WGS sequence"/>
</dbReference>
<keyword evidence="1" id="KW-0479">Metal-binding</keyword>
<keyword evidence="3" id="KW-0862">Zinc</keyword>
<comment type="caution">
    <text evidence="6">The sequence shown here is derived from an EMBL/GenBank/DDBJ whole genome shotgun (WGS) entry which is preliminary data.</text>
</comment>
<reference evidence="6" key="1">
    <citation type="submission" date="2020-01" db="EMBL/GenBank/DDBJ databases">
        <authorList>
            <person name="Mishra B."/>
        </authorList>
    </citation>
    <scope>NUCLEOTIDE SEQUENCE [LARGE SCALE GENOMIC DNA]</scope>
</reference>
<name>A0A6D2LAX2_9BRAS</name>
<sequence length="294" mass="32900">MESPPPAQRSSTVDKDPSKSEILYDRFVTKNPDIDNWIWIIEYFAKFKPQLWMIHDVFEMNPKLPDYLGEHANEMVAFRCLASLFDSSTSSQSKDGISKIEFDSSESCEHVLQCILDEIPLSELKPGAPGLSKWNLVPFIESKLLRLPQCALELLIETSQMEEGQSFGHGSGDGDDEISSSSHASLERREESDGYASSPSEKRYRCSECRESGKLLFCSGDGCEVMVHEKCVVDSPPVYDDDGNFYCSLCALDCGSAEYLQSQHEVAKAKMKLVSFLSVMSDVNKNKKKKSNEG</sequence>
<feature type="region of interest" description="Disordered" evidence="4">
    <location>
        <begin position="163"/>
        <end position="200"/>
    </location>
</feature>
<dbReference type="Gene3D" id="3.30.40.10">
    <property type="entry name" value="Zinc/RING finger domain, C3HC4 (zinc finger)"/>
    <property type="match status" value="1"/>
</dbReference>
<dbReference type="InterPro" id="IPR011011">
    <property type="entry name" value="Znf_FYVE_PHD"/>
</dbReference>
<dbReference type="PANTHER" id="PTHR47863">
    <property type="entry name" value="RING/FYVE/PHD ZINC FINGER SUPERFAMILY PROTEIN"/>
    <property type="match status" value="1"/>
</dbReference>
<keyword evidence="2" id="KW-0863">Zinc-finger</keyword>
<dbReference type="InterPro" id="IPR019786">
    <property type="entry name" value="Zinc_finger_PHD-type_CS"/>
</dbReference>
<feature type="domain" description="Zinc finger PHD-type" evidence="5">
    <location>
        <begin position="205"/>
        <end position="251"/>
    </location>
</feature>
<evidence type="ECO:0000256" key="3">
    <source>
        <dbReference type="ARBA" id="ARBA00022833"/>
    </source>
</evidence>
<dbReference type="AlphaFoldDB" id="A0A6D2LAX2"/>
<evidence type="ECO:0000313" key="7">
    <source>
        <dbReference type="Proteomes" id="UP000467841"/>
    </source>
</evidence>
<gene>
    <name evidence="6" type="ORF">MERR_LOCUS45478</name>
</gene>
<keyword evidence="7" id="KW-1185">Reference proteome</keyword>
<evidence type="ECO:0000259" key="5">
    <source>
        <dbReference type="SMART" id="SM00249"/>
    </source>
</evidence>
<dbReference type="SUPFAM" id="SSF57903">
    <property type="entry name" value="FYVE/PHD zinc finger"/>
    <property type="match status" value="1"/>
</dbReference>
<organism evidence="6 7">
    <name type="scientific">Microthlaspi erraticum</name>
    <dbReference type="NCBI Taxonomy" id="1685480"/>
    <lineage>
        <taxon>Eukaryota</taxon>
        <taxon>Viridiplantae</taxon>
        <taxon>Streptophyta</taxon>
        <taxon>Embryophyta</taxon>
        <taxon>Tracheophyta</taxon>
        <taxon>Spermatophyta</taxon>
        <taxon>Magnoliopsida</taxon>
        <taxon>eudicotyledons</taxon>
        <taxon>Gunneridae</taxon>
        <taxon>Pentapetalae</taxon>
        <taxon>rosids</taxon>
        <taxon>malvids</taxon>
        <taxon>Brassicales</taxon>
        <taxon>Brassicaceae</taxon>
        <taxon>Coluteocarpeae</taxon>
        <taxon>Microthlaspi</taxon>
    </lineage>
</organism>
<accession>A0A6D2LAX2</accession>
<dbReference type="InterPro" id="IPR001965">
    <property type="entry name" value="Znf_PHD"/>
</dbReference>
<evidence type="ECO:0000256" key="1">
    <source>
        <dbReference type="ARBA" id="ARBA00022723"/>
    </source>
</evidence>
<proteinExistence type="predicted"/>
<evidence type="ECO:0000313" key="6">
    <source>
        <dbReference type="EMBL" id="CAA7058242.1"/>
    </source>
</evidence>
<evidence type="ECO:0000256" key="2">
    <source>
        <dbReference type="ARBA" id="ARBA00022771"/>
    </source>
</evidence>
<dbReference type="OrthoDB" id="608866at2759"/>
<dbReference type="SMART" id="SM00249">
    <property type="entry name" value="PHD"/>
    <property type="match status" value="1"/>
</dbReference>
<dbReference type="PROSITE" id="PS01359">
    <property type="entry name" value="ZF_PHD_1"/>
    <property type="match status" value="1"/>
</dbReference>
<evidence type="ECO:0000256" key="4">
    <source>
        <dbReference type="SAM" id="MobiDB-lite"/>
    </source>
</evidence>
<dbReference type="GO" id="GO:0008270">
    <property type="term" value="F:zinc ion binding"/>
    <property type="evidence" value="ECO:0007669"/>
    <property type="project" value="UniProtKB-KW"/>
</dbReference>
<dbReference type="InterPro" id="IPR013083">
    <property type="entry name" value="Znf_RING/FYVE/PHD"/>
</dbReference>